<dbReference type="SUPFAM" id="SSF48498">
    <property type="entry name" value="Tetracyclin repressor-like, C-terminal domain"/>
    <property type="match status" value="1"/>
</dbReference>
<keyword evidence="1 2" id="KW-0238">DNA-binding</keyword>
<protein>
    <submittedName>
        <fullName evidence="5">TetR/AcrR family transcriptional regulator</fullName>
    </submittedName>
</protein>
<evidence type="ECO:0000256" key="2">
    <source>
        <dbReference type="PROSITE-ProRule" id="PRU00335"/>
    </source>
</evidence>
<feature type="region of interest" description="Disordered" evidence="3">
    <location>
        <begin position="1"/>
        <end position="50"/>
    </location>
</feature>
<dbReference type="Gene3D" id="1.10.357.10">
    <property type="entry name" value="Tetracycline Repressor, domain 2"/>
    <property type="match status" value="1"/>
</dbReference>
<feature type="DNA-binding region" description="H-T-H motif" evidence="2">
    <location>
        <begin position="78"/>
        <end position="97"/>
    </location>
</feature>
<gene>
    <name evidence="5" type="ORF">HGA08_00075</name>
</gene>
<dbReference type="InterPro" id="IPR001647">
    <property type="entry name" value="HTH_TetR"/>
</dbReference>
<dbReference type="InterPro" id="IPR009057">
    <property type="entry name" value="Homeodomain-like_sf"/>
</dbReference>
<evidence type="ECO:0000256" key="3">
    <source>
        <dbReference type="SAM" id="MobiDB-lite"/>
    </source>
</evidence>
<evidence type="ECO:0000313" key="6">
    <source>
        <dbReference type="Proteomes" id="UP000565711"/>
    </source>
</evidence>
<dbReference type="Pfam" id="PF00440">
    <property type="entry name" value="TetR_N"/>
    <property type="match status" value="1"/>
</dbReference>
<evidence type="ECO:0000256" key="1">
    <source>
        <dbReference type="ARBA" id="ARBA00023125"/>
    </source>
</evidence>
<reference evidence="5 6" key="1">
    <citation type="submission" date="2020-04" db="EMBL/GenBank/DDBJ databases">
        <title>MicrobeNet Type strains.</title>
        <authorList>
            <person name="Nicholson A.C."/>
        </authorList>
    </citation>
    <scope>NUCLEOTIDE SEQUENCE [LARGE SCALE GENOMIC DNA]</scope>
    <source>
        <strain evidence="5 6">JCM 12354</strain>
    </source>
</reference>
<keyword evidence="6" id="KW-1185">Reference proteome</keyword>
<dbReference type="PANTHER" id="PTHR30055">
    <property type="entry name" value="HTH-TYPE TRANSCRIPTIONAL REGULATOR RUTR"/>
    <property type="match status" value="1"/>
</dbReference>
<accession>A0A846XS43</accession>
<dbReference type="PROSITE" id="PS50977">
    <property type="entry name" value="HTH_TETR_2"/>
    <property type="match status" value="1"/>
</dbReference>
<dbReference type="InterPro" id="IPR036271">
    <property type="entry name" value="Tet_transcr_reg_TetR-rel_C_sf"/>
</dbReference>
<name>A0A846XS43_9NOCA</name>
<dbReference type="AlphaFoldDB" id="A0A846XS43"/>
<dbReference type="GO" id="GO:0000976">
    <property type="term" value="F:transcription cis-regulatory region binding"/>
    <property type="evidence" value="ECO:0007669"/>
    <property type="project" value="TreeGrafter"/>
</dbReference>
<dbReference type="Proteomes" id="UP000565711">
    <property type="component" value="Unassembled WGS sequence"/>
</dbReference>
<organism evidence="5 6">
    <name type="scientific">Nocardia vermiculata</name>
    <dbReference type="NCBI Taxonomy" id="257274"/>
    <lineage>
        <taxon>Bacteria</taxon>
        <taxon>Bacillati</taxon>
        <taxon>Actinomycetota</taxon>
        <taxon>Actinomycetes</taxon>
        <taxon>Mycobacteriales</taxon>
        <taxon>Nocardiaceae</taxon>
        <taxon>Nocardia</taxon>
    </lineage>
</organism>
<evidence type="ECO:0000259" key="4">
    <source>
        <dbReference type="PROSITE" id="PS50977"/>
    </source>
</evidence>
<proteinExistence type="predicted"/>
<dbReference type="EMBL" id="JAAXOP010000001">
    <property type="protein sequence ID" value="NKY48604.1"/>
    <property type="molecule type" value="Genomic_DNA"/>
</dbReference>
<feature type="compositionally biased region" description="Polar residues" evidence="3">
    <location>
        <begin position="26"/>
        <end position="35"/>
    </location>
</feature>
<evidence type="ECO:0000313" key="5">
    <source>
        <dbReference type="EMBL" id="NKY48604.1"/>
    </source>
</evidence>
<dbReference type="PANTHER" id="PTHR30055:SF226">
    <property type="entry name" value="HTH-TYPE TRANSCRIPTIONAL REGULATOR PKSA"/>
    <property type="match status" value="1"/>
</dbReference>
<dbReference type="RefSeq" id="WP_084475693.1">
    <property type="nucleotide sequence ID" value="NZ_JAAXOP010000001.1"/>
</dbReference>
<feature type="domain" description="HTH tetR-type" evidence="4">
    <location>
        <begin position="55"/>
        <end position="115"/>
    </location>
</feature>
<comment type="caution">
    <text evidence="5">The sequence shown here is derived from an EMBL/GenBank/DDBJ whole genome shotgun (WGS) entry which is preliminary data.</text>
</comment>
<dbReference type="InterPro" id="IPR050109">
    <property type="entry name" value="HTH-type_TetR-like_transc_reg"/>
</dbReference>
<dbReference type="GO" id="GO:0003700">
    <property type="term" value="F:DNA-binding transcription factor activity"/>
    <property type="evidence" value="ECO:0007669"/>
    <property type="project" value="TreeGrafter"/>
</dbReference>
<dbReference type="SUPFAM" id="SSF46689">
    <property type="entry name" value="Homeodomain-like"/>
    <property type="match status" value="1"/>
</dbReference>
<sequence>MARGSTTARGSKARDSRPKAAGADTPVTSDQSTADSGRRSTGRKYQGLTPDERRAVRRAGILKTALEVFGTVGYAGSSVKQLCRAARLTERYFYESFTDRESCLATLYSELVDGMRAATVAAVGDVGDDVDDQARAGLEAFVGYLTDDPRRARVVLIEVVGVSPAMEASRHEVLRAFADIVAATWATHRSEPLTPKQNSTAVALVGGVNHLLVDWLMSGTPQSPDALVDVCTTLFTAARGALEN</sequence>